<evidence type="ECO:0000313" key="1">
    <source>
        <dbReference type="EMBL" id="KAI4390075.1"/>
    </source>
</evidence>
<proteinExistence type="predicted"/>
<evidence type="ECO:0000313" key="2">
    <source>
        <dbReference type="Proteomes" id="UP001057402"/>
    </source>
</evidence>
<organism evidence="1 2">
    <name type="scientific">Melastoma candidum</name>
    <dbReference type="NCBI Taxonomy" id="119954"/>
    <lineage>
        <taxon>Eukaryota</taxon>
        <taxon>Viridiplantae</taxon>
        <taxon>Streptophyta</taxon>
        <taxon>Embryophyta</taxon>
        <taxon>Tracheophyta</taxon>
        <taxon>Spermatophyta</taxon>
        <taxon>Magnoliopsida</taxon>
        <taxon>eudicotyledons</taxon>
        <taxon>Gunneridae</taxon>
        <taxon>Pentapetalae</taxon>
        <taxon>rosids</taxon>
        <taxon>malvids</taxon>
        <taxon>Myrtales</taxon>
        <taxon>Melastomataceae</taxon>
        <taxon>Melastomatoideae</taxon>
        <taxon>Melastomateae</taxon>
        <taxon>Melastoma</taxon>
    </lineage>
</organism>
<gene>
    <name evidence="1" type="ORF">MLD38_002225</name>
</gene>
<name>A0ACB9SF85_9MYRT</name>
<dbReference type="EMBL" id="CM042880">
    <property type="protein sequence ID" value="KAI4390075.1"/>
    <property type="molecule type" value="Genomic_DNA"/>
</dbReference>
<reference evidence="2" key="1">
    <citation type="journal article" date="2023" name="Front. Plant Sci.">
        <title>Chromosomal-level genome assembly of Melastoma candidum provides insights into trichome evolution.</title>
        <authorList>
            <person name="Zhong Y."/>
            <person name="Wu W."/>
            <person name="Sun C."/>
            <person name="Zou P."/>
            <person name="Liu Y."/>
            <person name="Dai S."/>
            <person name="Zhou R."/>
        </authorList>
    </citation>
    <scope>NUCLEOTIDE SEQUENCE [LARGE SCALE GENOMIC DNA]</scope>
</reference>
<protein>
    <submittedName>
        <fullName evidence="1">Uncharacterized protein</fullName>
    </submittedName>
</protein>
<comment type="caution">
    <text evidence="1">The sequence shown here is derived from an EMBL/GenBank/DDBJ whole genome shotgun (WGS) entry which is preliminary data.</text>
</comment>
<sequence>MASVEGFVWPGEGRGWRGLGEEGGRGAARFRGGDFRGRGDGGVWFAGRKWGSGWRRREVVGDEDLERFLPDNGVELIGNLTVVSKGELQCDLLKSFKFFFQVSRKNQSDGIPGNLSLFLLSQPTGLIRFTTLGRMVTCFPSTPKKMAGTVGFFLAGAATFWYGLHLWYVNIGPQQERIRARNEFVRERLRKKYGDAALGQGKKE</sequence>
<accession>A0ACB9SF85</accession>
<dbReference type="Proteomes" id="UP001057402">
    <property type="component" value="Chromosome 1"/>
</dbReference>
<keyword evidence="2" id="KW-1185">Reference proteome</keyword>